<dbReference type="InterPro" id="IPR036259">
    <property type="entry name" value="MFS_trans_sf"/>
</dbReference>
<keyword evidence="11" id="KW-1185">Reference proteome</keyword>
<feature type="transmembrane region" description="Helical" evidence="8">
    <location>
        <begin position="428"/>
        <end position="450"/>
    </location>
</feature>
<dbReference type="GO" id="GO:0016020">
    <property type="term" value="C:membrane"/>
    <property type="evidence" value="ECO:0007669"/>
    <property type="project" value="UniProtKB-SubCell"/>
</dbReference>
<proteinExistence type="inferred from homology"/>
<evidence type="ECO:0000256" key="7">
    <source>
        <dbReference type="RuleBase" id="RU003346"/>
    </source>
</evidence>
<dbReference type="Gene3D" id="1.20.1250.20">
    <property type="entry name" value="MFS general substrate transporter like domains"/>
    <property type="match status" value="1"/>
</dbReference>
<comment type="caution">
    <text evidence="10">The sequence shown here is derived from an EMBL/GenBank/DDBJ whole genome shotgun (WGS) entry which is preliminary data.</text>
</comment>
<evidence type="ECO:0000256" key="5">
    <source>
        <dbReference type="ARBA" id="ARBA00022989"/>
    </source>
</evidence>
<evidence type="ECO:0000256" key="3">
    <source>
        <dbReference type="ARBA" id="ARBA00022448"/>
    </source>
</evidence>
<feature type="transmembrane region" description="Helical" evidence="8">
    <location>
        <begin position="80"/>
        <end position="98"/>
    </location>
</feature>
<dbReference type="Pfam" id="PF00083">
    <property type="entry name" value="Sugar_tr"/>
    <property type="match status" value="1"/>
</dbReference>
<feature type="domain" description="Major facilitator superfamily (MFS) profile" evidence="9">
    <location>
        <begin position="85"/>
        <end position="524"/>
    </location>
</feature>
<evidence type="ECO:0000256" key="6">
    <source>
        <dbReference type="ARBA" id="ARBA00023136"/>
    </source>
</evidence>
<accession>A0A9W4NH10</accession>
<dbReference type="InterPro" id="IPR050360">
    <property type="entry name" value="MFS_Sugar_Transporters"/>
</dbReference>
<feature type="transmembrane region" description="Helical" evidence="8">
    <location>
        <begin position="372"/>
        <end position="394"/>
    </location>
</feature>
<evidence type="ECO:0000313" key="10">
    <source>
        <dbReference type="EMBL" id="CAG8365859.1"/>
    </source>
</evidence>
<feature type="transmembrane region" description="Helical" evidence="8">
    <location>
        <begin position="470"/>
        <end position="490"/>
    </location>
</feature>
<dbReference type="GO" id="GO:0005351">
    <property type="term" value="F:carbohydrate:proton symporter activity"/>
    <property type="evidence" value="ECO:0007669"/>
    <property type="project" value="TreeGrafter"/>
</dbReference>
<comment type="similarity">
    <text evidence="2 7">Belongs to the major facilitator superfamily. Sugar transporter (TC 2.A.1.1) family.</text>
</comment>
<feature type="transmembrane region" description="Helical" evidence="8">
    <location>
        <begin position="221"/>
        <end position="241"/>
    </location>
</feature>
<feature type="transmembrane region" description="Helical" evidence="8">
    <location>
        <begin position="161"/>
        <end position="180"/>
    </location>
</feature>
<comment type="subcellular location">
    <subcellularLocation>
        <location evidence="1">Membrane</location>
        <topology evidence="1">Multi-pass membrane protein</topology>
    </subcellularLocation>
</comment>
<dbReference type="FunFam" id="1.20.1250.20:FF:000078">
    <property type="entry name" value="MFS maltose transporter, putative"/>
    <property type="match status" value="1"/>
</dbReference>
<keyword evidence="3 7" id="KW-0813">Transport</keyword>
<dbReference type="OrthoDB" id="361362at2759"/>
<feature type="transmembrane region" description="Helical" evidence="8">
    <location>
        <begin position="253"/>
        <end position="272"/>
    </location>
</feature>
<dbReference type="SUPFAM" id="SSF103473">
    <property type="entry name" value="MFS general substrate transporter"/>
    <property type="match status" value="1"/>
</dbReference>
<dbReference type="EMBL" id="CAJVPG010000166">
    <property type="protein sequence ID" value="CAG8365859.1"/>
    <property type="molecule type" value="Genomic_DNA"/>
</dbReference>
<evidence type="ECO:0000313" key="11">
    <source>
        <dbReference type="Proteomes" id="UP001152649"/>
    </source>
</evidence>
<protein>
    <recommendedName>
        <fullName evidence="9">Major facilitator superfamily (MFS) profile domain-containing protein</fullName>
    </recommendedName>
</protein>
<dbReference type="InterPro" id="IPR005828">
    <property type="entry name" value="MFS_sugar_transport-like"/>
</dbReference>
<sequence length="559" mass="61403">MQLTDAVDWEISEKLDQSIKSGLKVLDATFSPEHGHKSMSRVRVGTALTLFLHWLSSFTMDKLEVQHVDFPHSRHSQINARLIFTCVVFGAASFLFGFDDKIISPVAALPAFVEKFQGANPSGKYVLTARNQNLVFSLPLVGSVFGGLLASPMNYHLGRKWPLIIAYIVSVGGGLLQVFAPNLGAFIGGRSINAVALGIVNATAPLYIAEVVPASIRGRSVSSTNILNLTAGVVGTVVVFRSEKISGILSYQIPLAVQCALPVILFFLTIPLPESPQWLVGKGEMERARDSLRKLRGFSDEEVDDELRLMKRNEESERELHANTQFWHIFQRQHIKRTITAGSFFSLNQISGVILSTTYTTVFLTEIGVANAFTLTIIASCCTLAGTIAAPFVIDRAGRRPTAFVGMGILFAVDVAAGSLAFHRTKNTTMAIAALSFVFNFFWASSFFSLSNLMPSEMATPKLRHHTMSYTVACAQTTAVITTLVVPQLTSADAANLGAKTYLVFAGCMAAIIVFFYFLMPETRGRSFAEIDEMYAAKIPMWKWRSYETSFQRSRASKR</sequence>
<dbReference type="InterPro" id="IPR003663">
    <property type="entry name" value="Sugar/inositol_transpt"/>
</dbReference>
<organism evidence="10 11">
    <name type="scientific">Penicillium salamii</name>
    <dbReference type="NCBI Taxonomy" id="1612424"/>
    <lineage>
        <taxon>Eukaryota</taxon>
        <taxon>Fungi</taxon>
        <taxon>Dikarya</taxon>
        <taxon>Ascomycota</taxon>
        <taxon>Pezizomycotina</taxon>
        <taxon>Eurotiomycetes</taxon>
        <taxon>Eurotiomycetidae</taxon>
        <taxon>Eurotiales</taxon>
        <taxon>Aspergillaceae</taxon>
        <taxon>Penicillium</taxon>
    </lineage>
</organism>
<dbReference type="NCBIfam" id="TIGR00879">
    <property type="entry name" value="SP"/>
    <property type="match status" value="1"/>
</dbReference>
<gene>
    <name evidence="10" type="ORF">PSALAMII_LOCUS4234</name>
</gene>
<dbReference type="PANTHER" id="PTHR48022:SF27">
    <property type="entry name" value="MAJOR FACILITATOR SUPERFAMILY (MFS) PROFILE DOMAIN-CONTAINING PROTEIN"/>
    <property type="match status" value="1"/>
</dbReference>
<feature type="transmembrane region" description="Helical" evidence="8">
    <location>
        <begin position="401"/>
        <end position="422"/>
    </location>
</feature>
<evidence type="ECO:0000259" key="9">
    <source>
        <dbReference type="PROSITE" id="PS50850"/>
    </source>
</evidence>
<keyword evidence="5 8" id="KW-1133">Transmembrane helix</keyword>
<evidence type="ECO:0000256" key="1">
    <source>
        <dbReference type="ARBA" id="ARBA00004141"/>
    </source>
</evidence>
<feature type="transmembrane region" description="Helical" evidence="8">
    <location>
        <begin position="192"/>
        <end position="209"/>
    </location>
</feature>
<reference evidence="10" key="1">
    <citation type="submission" date="2021-07" db="EMBL/GenBank/DDBJ databases">
        <authorList>
            <person name="Branca A.L. A."/>
        </authorList>
    </citation>
    <scope>NUCLEOTIDE SEQUENCE</scope>
</reference>
<dbReference type="AlphaFoldDB" id="A0A9W4NH10"/>
<keyword evidence="4 8" id="KW-0812">Transmembrane</keyword>
<name>A0A9W4NH10_9EURO</name>
<dbReference type="Proteomes" id="UP001152649">
    <property type="component" value="Unassembled WGS sequence"/>
</dbReference>
<evidence type="ECO:0000256" key="8">
    <source>
        <dbReference type="SAM" id="Phobius"/>
    </source>
</evidence>
<evidence type="ECO:0000256" key="4">
    <source>
        <dbReference type="ARBA" id="ARBA00022692"/>
    </source>
</evidence>
<dbReference type="PANTHER" id="PTHR48022">
    <property type="entry name" value="PLASTIDIC GLUCOSE TRANSPORTER 4"/>
    <property type="match status" value="1"/>
</dbReference>
<evidence type="ECO:0000256" key="2">
    <source>
        <dbReference type="ARBA" id="ARBA00010992"/>
    </source>
</evidence>
<keyword evidence="6 8" id="KW-0472">Membrane</keyword>
<feature type="transmembrane region" description="Helical" evidence="8">
    <location>
        <begin position="134"/>
        <end position="155"/>
    </location>
</feature>
<feature type="transmembrane region" description="Helical" evidence="8">
    <location>
        <begin position="502"/>
        <end position="520"/>
    </location>
</feature>
<dbReference type="InterPro" id="IPR020846">
    <property type="entry name" value="MFS_dom"/>
</dbReference>
<dbReference type="PROSITE" id="PS50850">
    <property type="entry name" value="MFS"/>
    <property type="match status" value="1"/>
</dbReference>